<dbReference type="AlphaFoldDB" id="A0A839XPB0"/>
<dbReference type="GO" id="GO:0003677">
    <property type="term" value="F:DNA binding"/>
    <property type="evidence" value="ECO:0007669"/>
    <property type="project" value="InterPro"/>
</dbReference>
<dbReference type="Proteomes" id="UP000564573">
    <property type="component" value="Unassembled WGS sequence"/>
</dbReference>
<dbReference type="InterPro" id="IPR001387">
    <property type="entry name" value="Cro/C1-type_HTH"/>
</dbReference>
<feature type="compositionally biased region" description="Basic and acidic residues" evidence="1">
    <location>
        <begin position="101"/>
        <end position="110"/>
    </location>
</feature>
<gene>
    <name evidence="3" type="ORF">FB384_004011</name>
</gene>
<dbReference type="RefSeq" id="WP_183786218.1">
    <property type="nucleotide sequence ID" value="NZ_JACIBS010000002.1"/>
</dbReference>
<name>A0A839XPB0_9PSEU</name>
<dbReference type="Gene3D" id="1.10.260.40">
    <property type="entry name" value="lambda repressor-like DNA-binding domains"/>
    <property type="match status" value="1"/>
</dbReference>
<accession>A0A839XPB0</accession>
<feature type="domain" description="HTH cro/C1-type" evidence="2">
    <location>
        <begin position="13"/>
        <end position="67"/>
    </location>
</feature>
<feature type="region of interest" description="Disordered" evidence="1">
    <location>
        <begin position="90"/>
        <end position="129"/>
    </location>
</feature>
<evidence type="ECO:0000313" key="3">
    <source>
        <dbReference type="EMBL" id="MBB3665060.1"/>
    </source>
</evidence>
<keyword evidence="4" id="KW-1185">Reference proteome</keyword>
<evidence type="ECO:0000259" key="2">
    <source>
        <dbReference type="PROSITE" id="PS50943"/>
    </source>
</evidence>
<evidence type="ECO:0000313" key="4">
    <source>
        <dbReference type="Proteomes" id="UP000564573"/>
    </source>
</evidence>
<dbReference type="InterPro" id="IPR010982">
    <property type="entry name" value="Lambda_DNA-bd_dom_sf"/>
</dbReference>
<organism evidence="3 4">
    <name type="scientific">Prauserella sediminis</name>
    <dbReference type="NCBI Taxonomy" id="577680"/>
    <lineage>
        <taxon>Bacteria</taxon>
        <taxon>Bacillati</taxon>
        <taxon>Actinomycetota</taxon>
        <taxon>Actinomycetes</taxon>
        <taxon>Pseudonocardiales</taxon>
        <taxon>Pseudonocardiaceae</taxon>
        <taxon>Prauserella</taxon>
        <taxon>Prauserella salsuginis group</taxon>
    </lineage>
</organism>
<dbReference type="Pfam" id="PF13560">
    <property type="entry name" value="HTH_31"/>
    <property type="match status" value="1"/>
</dbReference>
<dbReference type="EMBL" id="JACIBS010000002">
    <property type="protein sequence ID" value="MBB3665060.1"/>
    <property type="molecule type" value="Genomic_DNA"/>
</dbReference>
<proteinExistence type="predicted"/>
<comment type="caution">
    <text evidence="3">The sequence shown here is derived from an EMBL/GenBank/DDBJ whole genome shotgun (WGS) entry which is preliminary data.</text>
</comment>
<protein>
    <submittedName>
        <fullName evidence="3">Transcriptional regulator with XRE-family HTH domain</fullName>
    </submittedName>
</protein>
<sequence>MTVLLREAIGDRLRHARTTRQRTLRDISRVARVSLGYLSEVERGQKEASSELLASICEALDLPLSDLLVSVAGDVSALDSVDTVGGVDGPVEPAVDGTDAPADRGVDVGEAHASAASGREGFEGGSLVTGPVGDELTDLQLSPVLRTTIHQPEAKAALVA</sequence>
<dbReference type="SUPFAM" id="SSF47413">
    <property type="entry name" value="lambda repressor-like DNA-binding domains"/>
    <property type="match status" value="1"/>
</dbReference>
<evidence type="ECO:0000256" key="1">
    <source>
        <dbReference type="SAM" id="MobiDB-lite"/>
    </source>
</evidence>
<dbReference type="PROSITE" id="PS50943">
    <property type="entry name" value="HTH_CROC1"/>
    <property type="match status" value="1"/>
</dbReference>
<reference evidence="3 4" key="1">
    <citation type="submission" date="2020-08" db="EMBL/GenBank/DDBJ databases">
        <title>Sequencing the genomes of 1000 actinobacteria strains.</title>
        <authorList>
            <person name="Klenk H.-P."/>
        </authorList>
    </citation>
    <scope>NUCLEOTIDE SEQUENCE [LARGE SCALE GENOMIC DNA]</scope>
    <source>
        <strain evidence="3 4">DSM 45267</strain>
    </source>
</reference>
<dbReference type="SMART" id="SM00530">
    <property type="entry name" value="HTH_XRE"/>
    <property type="match status" value="1"/>
</dbReference>
<dbReference type="CDD" id="cd00093">
    <property type="entry name" value="HTH_XRE"/>
    <property type="match status" value="1"/>
</dbReference>